<sequence length="535" mass="61651">MFKIILSSFTGNQVVEMTPQIIDFCNKFPIVSFYKKTIIMKKFILALLVSFSLAAQAYCQEFSGKVLDQKTREAIPFATVQYAANRGVITNDEGAFSINRPVTQLKELKISSVGYKTREVDIADLADNIIYLETDIIQLDDVFLSDKKLSAEEILERAKERVAENYNIGNINRRFFFRESNLNKVKTFDLDIQESTIEDIDQKLMDSISASIPKSSDSYKEVLGDFSGDYTRQKVDIIKGANLHNPQSTASLDKLTDKLDRIFKENVKPDSYLKIKSGWLGVKVDVDEFSEENEKENKKPTKEEIAKSEEEKKQSLVSSANSKIPSLLSESFWDEDAEFDLFDRLNRYKFKVAGYTYLDNSLVYVIDFEPKGGSDFRGRLYVNTEDFGVHRIDYANVKPLKKFRLLGISSIDDVYRGKMIYSRDENGHYLPKYFEQEVGESFGIDRPLQLIEKNKNVVGRRKQNELDMDILIKVSQLEKYQLVVFNDAGEEMQAPKESSEDFEYQTFKKYDPEFWKGYNIIEPNAAIREFTAITE</sequence>
<comment type="caution">
    <text evidence="2">The sequence shown here is derived from an EMBL/GenBank/DDBJ whole genome shotgun (WGS) entry which is preliminary data.</text>
</comment>
<keyword evidence="2" id="KW-0645">Protease</keyword>
<organism evidence="2 3">
    <name type="scientific">Christiangramia aestuarii</name>
    <dbReference type="NCBI Taxonomy" id="1028746"/>
    <lineage>
        <taxon>Bacteria</taxon>
        <taxon>Pseudomonadati</taxon>
        <taxon>Bacteroidota</taxon>
        <taxon>Flavobacteriia</taxon>
        <taxon>Flavobacteriales</taxon>
        <taxon>Flavobacteriaceae</taxon>
        <taxon>Christiangramia</taxon>
    </lineage>
</organism>
<proteinExistence type="predicted"/>
<feature type="region of interest" description="Disordered" evidence="1">
    <location>
        <begin position="290"/>
        <end position="317"/>
    </location>
</feature>
<evidence type="ECO:0000313" key="3">
    <source>
        <dbReference type="Proteomes" id="UP000460416"/>
    </source>
</evidence>
<evidence type="ECO:0000313" key="2">
    <source>
        <dbReference type="EMBL" id="MUP43046.1"/>
    </source>
</evidence>
<keyword evidence="2" id="KW-0121">Carboxypeptidase</keyword>
<feature type="compositionally biased region" description="Basic and acidic residues" evidence="1">
    <location>
        <begin position="295"/>
        <end position="314"/>
    </location>
</feature>
<dbReference type="Proteomes" id="UP000460416">
    <property type="component" value="Unassembled WGS sequence"/>
</dbReference>
<accession>A0A7K1LQI2</accession>
<reference evidence="2 3" key="1">
    <citation type="submission" date="2019-07" db="EMBL/GenBank/DDBJ databases">
        <title>Gramella aestuarii sp. nov., isolated from a tidal flat, and emended description of Gramella echinicola.</title>
        <authorList>
            <person name="Liu L."/>
        </authorList>
    </citation>
    <scope>NUCLEOTIDE SEQUENCE [LARGE SCALE GENOMIC DNA]</scope>
    <source>
        <strain evidence="2 3">BS12</strain>
    </source>
</reference>
<dbReference type="Pfam" id="PF13715">
    <property type="entry name" value="CarbopepD_reg_2"/>
    <property type="match status" value="1"/>
</dbReference>
<evidence type="ECO:0000256" key="1">
    <source>
        <dbReference type="SAM" id="MobiDB-lite"/>
    </source>
</evidence>
<dbReference type="EMBL" id="VJVW01000004">
    <property type="protein sequence ID" value="MUP43046.1"/>
    <property type="molecule type" value="Genomic_DNA"/>
</dbReference>
<gene>
    <name evidence="2" type="ORF">FLP08_10710</name>
</gene>
<dbReference type="AlphaFoldDB" id="A0A7K1LQI2"/>
<name>A0A7K1LQI2_9FLAO</name>
<dbReference type="InterPro" id="IPR008969">
    <property type="entry name" value="CarboxyPept-like_regulatory"/>
</dbReference>
<dbReference type="SUPFAM" id="SSF49464">
    <property type="entry name" value="Carboxypeptidase regulatory domain-like"/>
    <property type="match status" value="1"/>
</dbReference>
<keyword evidence="2" id="KW-0378">Hydrolase</keyword>
<dbReference type="GO" id="GO:0004180">
    <property type="term" value="F:carboxypeptidase activity"/>
    <property type="evidence" value="ECO:0007669"/>
    <property type="project" value="UniProtKB-KW"/>
</dbReference>
<protein>
    <submittedName>
        <fullName evidence="2">Carboxypeptidase-like regulatory domain-containing protein</fullName>
    </submittedName>
</protein>
<keyword evidence="3" id="KW-1185">Reference proteome</keyword>